<reference evidence="7" key="1">
    <citation type="submission" date="2017-03" db="EMBL/GenBank/DDBJ databases">
        <title>Genomes of endolithic fungi from Antarctica.</title>
        <authorList>
            <person name="Coleine C."/>
            <person name="Masonjones S."/>
            <person name="Stajich J.E."/>
        </authorList>
    </citation>
    <scope>NUCLEOTIDE SEQUENCE [LARGE SCALE GENOMIC DNA]</scope>
    <source>
        <strain evidence="7">CCFEE 5527</strain>
    </source>
</reference>
<dbReference type="OrthoDB" id="1708823at2759"/>
<comment type="pathway">
    <text evidence="1 4">Protein modification; protein neddylation.</text>
</comment>
<dbReference type="STRING" id="1507870.A0A1V8TDR3"/>
<protein>
    <recommendedName>
        <fullName evidence="4">NEDD8-activating enzyme E1 regulatory subunit</fullName>
    </recommendedName>
</protein>
<comment type="similarity">
    <text evidence="2 4">Belongs to the ubiquitin-activating E1 family. ULA1 subfamily.</text>
</comment>
<dbReference type="GO" id="GO:0005737">
    <property type="term" value="C:cytoplasm"/>
    <property type="evidence" value="ECO:0007669"/>
    <property type="project" value="TreeGrafter"/>
</dbReference>
<comment type="function">
    <text evidence="4">Regulatory subunit of the dimeric UBA3-ULA1 E1 enzyme.</text>
</comment>
<dbReference type="PIRSF" id="PIRSF039099">
    <property type="entry name" value="APP-BP1"/>
    <property type="match status" value="1"/>
</dbReference>
<keyword evidence="3 4" id="KW-0833">Ubl conjugation pathway</keyword>
<evidence type="ECO:0000256" key="1">
    <source>
        <dbReference type="ARBA" id="ARBA00005032"/>
    </source>
</evidence>
<dbReference type="Proteomes" id="UP000192596">
    <property type="component" value="Unassembled WGS sequence"/>
</dbReference>
<evidence type="ECO:0000259" key="5">
    <source>
        <dbReference type="Pfam" id="PF00899"/>
    </source>
</evidence>
<name>A0A1V8TDR3_9PEZI</name>
<dbReference type="PANTHER" id="PTHR10953">
    <property type="entry name" value="UBIQUITIN-ACTIVATING ENZYME E1"/>
    <property type="match status" value="1"/>
</dbReference>
<proteinExistence type="inferred from homology"/>
<dbReference type="InParanoid" id="A0A1V8TDR3"/>
<dbReference type="InterPro" id="IPR045886">
    <property type="entry name" value="ThiF/MoeB/HesA"/>
</dbReference>
<dbReference type="AlphaFoldDB" id="A0A1V8TDR3"/>
<dbReference type="GO" id="GO:0019781">
    <property type="term" value="F:NEDD8 activating enzyme activity"/>
    <property type="evidence" value="ECO:0007669"/>
    <property type="project" value="UniProtKB-UniRule"/>
</dbReference>
<dbReference type="InterPro" id="IPR035985">
    <property type="entry name" value="Ubiquitin-activating_enz"/>
</dbReference>
<feature type="domain" description="THIF-type NAD/FAD binding fold" evidence="5">
    <location>
        <begin position="23"/>
        <end position="548"/>
    </location>
</feature>
<accession>A0A1V8TDR3</accession>
<sequence length="570" mass="62395">MATDHVPTPPPLHDLPTAKEKRYDRQLRLWGASGQVALEEAHILLINNGSGVTGIEALKNLVLPGVGEFSILDSAIVGEEDLGVNFFLEDESLGKFRAEETVRLLEELNPDVKGHAITEPLESFIQKDGNLKPFTLLLVAAPIDYASLRKIRDLALASQTPLFYTHCIGFFSHFSVQLPPAFPVVDTHPDPTATQDLRLLKPWPELQDFAKRMSDGLETMAQHDLGHIPYVCLLLHYIEKFRSQHGKLPESYKDKTAVRDMVRAEGKDEENFEEAYAAVLKSLTPPTIPSAVRDVLSAPETQNLTSVSSSFWMIANAIQQFVTKYSVLPLPGAVPDMKARSNDYITLQQIYKTKARADCAEVTASVRSLAKSTNRSTKLEIPANEIENFCKNAAHIHLVRGRPLQLITPGEKPSFGDRAKALRSELTNPESLIGLYLAFLAFDDFTATHIPPVPAHPSSPSGVLVPGASDSTLEADTAKLTATAHTYLDALIDESGNRLEDPEYSDLKAEIEKYCTEIARAGGAELHNMASLTGGLVSQEIIKVVTGQYVGVDNVCLVEGVASRMGTLKV</sequence>
<gene>
    <name evidence="6" type="ORF">B0A48_04939</name>
</gene>
<dbReference type="UniPathway" id="UPA00885"/>
<dbReference type="InterPro" id="IPR030667">
    <property type="entry name" value="APP-BP1"/>
</dbReference>
<comment type="caution">
    <text evidence="6">The sequence shown here is derived from an EMBL/GenBank/DDBJ whole genome shotgun (WGS) entry which is preliminary data.</text>
</comment>
<evidence type="ECO:0000256" key="2">
    <source>
        <dbReference type="ARBA" id="ARBA00006868"/>
    </source>
</evidence>
<dbReference type="PANTHER" id="PTHR10953:SF29">
    <property type="entry name" value="NEDD8-ACTIVATING ENZYME E1 REGULATORY SUBUNIT"/>
    <property type="match status" value="1"/>
</dbReference>
<dbReference type="SUPFAM" id="SSF69572">
    <property type="entry name" value="Activating enzymes of the ubiquitin-like proteins"/>
    <property type="match status" value="1"/>
</dbReference>
<keyword evidence="7" id="KW-1185">Reference proteome</keyword>
<dbReference type="Pfam" id="PF00899">
    <property type="entry name" value="ThiF"/>
    <property type="match status" value="1"/>
</dbReference>
<evidence type="ECO:0000313" key="7">
    <source>
        <dbReference type="Proteomes" id="UP000192596"/>
    </source>
</evidence>
<dbReference type="EMBL" id="NAJO01000010">
    <property type="protein sequence ID" value="OQO09537.1"/>
    <property type="molecule type" value="Genomic_DNA"/>
</dbReference>
<evidence type="ECO:0000313" key="6">
    <source>
        <dbReference type="EMBL" id="OQO09537.1"/>
    </source>
</evidence>
<dbReference type="GO" id="GO:0045116">
    <property type="term" value="P:protein neddylation"/>
    <property type="evidence" value="ECO:0007669"/>
    <property type="project" value="UniProtKB-UniRule"/>
</dbReference>
<evidence type="ECO:0000256" key="3">
    <source>
        <dbReference type="ARBA" id="ARBA00022786"/>
    </source>
</evidence>
<evidence type="ECO:0000256" key="4">
    <source>
        <dbReference type="PIRNR" id="PIRNR039099"/>
    </source>
</evidence>
<dbReference type="InterPro" id="IPR000594">
    <property type="entry name" value="ThiF_NAD_FAD-bd"/>
</dbReference>
<dbReference type="Gene3D" id="3.40.50.720">
    <property type="entry name" value="NAD(P)-binding Rossmann-like Domain"/>
    <property type="match status" value="2"/>
</dbReference>
<organism evidence="6 7">
    <name type="scientific">Cryoendolithus antarcticus</name>
    <dbReference type="NCBI Taxonomy" id="1507870"/>
    <lineage>
        <taxon>Eukaryota</taxon>
        <taxon>Fungi</taxon>
        <taxon>Dikarya</taxon>
        <taxon>Ascomycota</taxon>
        <taxon>Pezizomycotina</taxon>
        <taxon>Dothideomycetes</taxon>
        <taxon>Dothideomycetidae</taxon>
        <taxon>Cladosporiales</taxon>
        <taxon>Cladosporiaceae</taxon>
        <taxon>Cryoendolithus</taxon>
    </lineage>
</organism>
<dbReference type="FunCoup" id="A0A1V8TDR3">
    <property type="interactions" value="30"/>
</dbReference>